<protein>
    <submittedName>
        <fullName evidence="3">Uncharacterized protein</fullName>
    </submittedName>
</protein>
<dbReference type="OrthoDB" id="3222645at2759"/>
<dbReference type="Proteomes" id="UP000076154">
    <property type="component" value="Unassembled WGS sequence"/>
</dbReference>
<sequence>MREVGRSIITTKLSGRHKQPHSNIRGLLIARDVCNIWACAEPGGAEKHCCDPRGLDTTRSESIVGVVNTLTERTRCKHALKCIPKSYRPSNGSGGPNTLTPIMSKSPSPWSMVGRLVSLRSGARKRRADGTESIMEPAREEEHRAIEVPPVAKVEAPVVTAADLVKTEYEGTRIQDKAIRVATSPKLGSGAAGQEHDVVDVAAQPPSNGLLDRQAQAARDDERQRAELQRKDGDIVALQEEKGKLLQDLASAEERNRVLHDEVIRLGERIQAAENDVRTLQEEKAKMVTDAESMKRDLALGLEQIRLLKGVLDQRSEEILRLESSIKEMRMEAANKSKEAVDAEVLKRELEDRNTLLVKEGKELELEVIRAREDNVEITNKLNVALAIADQKVELEAHLENTLQALGSADLRNQELSDENQRQKKRLQDQEANLRMLEAEKAETSQLADSLKLDAELILQQITQLQEDGLKRSERARKVENALESMERETAEKSKQLDDAEKEIRELEGQNGRLWRESEEKEKEMHRIAEDGRSQKREREEIANLLTKVSRELDSTNQHYQELHDENQLQTERLHVTESKLMALESEKEDMTTNADRLTAEILRKDEILKTTEEALAAVRGALLHNPNRHRLENLERQNKMLLDQIWSKAEPVRQQAHSRADQAPQTTFRSRRENIPGGIIGAVGRLNSEIFQVAAHIADVFHFSGGRDWATPEMLGIAERACATMGRPMVMTMHAITVQRDVSVDPLPVQIALQACIISCCARIITSWYPGHWEHGDFLKTIYAKLLDTGGSDAATWRAITRGKMTQALNQHVQSEMKAFLLENLVDAMILAGWENTTSTPHPDLASFDERLSYIVDLALRVNVSIGDEWEIFLVQPTETFNPATMKDAYEGAAKRDDAVVCTANMGLKILRRGIVLKPKVVLRSMMVDETGYDAFA</sequence>
<keyword evidence="1" id="KW-0175">Coiled coil</keyword>
<dbReference type="InParanoid" id="A0A369JF69"/>
<keyword evidence="4" id="KW-1185">Reference proteome</keyword>
<evidence type="ECO:0000313" key="4">
    <source>
        <dbReference type="Proteomes" id="UP000076154"/>
    </source>
</evidence>
<evidence type="ECO:0000256" key="1">
    <source>
        <dbReference type="SAM" id="Coils"/>
    </source>
</evidence>
<dbReference type="STRING" id="39966.A0A369JF69"/>
<evidence type="ECO:0000313" key="3">
    <source>
        <dbReference type="EMBL" id="RDB20558.1"/>
    </source>
</evidence>
<dbReference type="EMBL" id="LUEZ02000058">
    <property type="protein sequence ID" value="RDB20558.1"/>
    <property type="molecule type" value="Genomic_DNA"/>
</dbReference>
<proteinExistence type="predicted"/>
<feature type="coiled-coil region" evidence="1">
    <location>
        <begin position="546"/>
        <end position="601"/>
    </location>
</feature>
<dbReference type="AlphaFoldDB" id="A0A369JF69"/>
<accession>A0A369JF69</accession>
<feature type="coiled-coil region" evidence="1">
    <location>
        <begin position="211"/>
        <end position="367"/>
    </location>
</feature>
<name>A0A369JF69_HYPMA</name>
<comment type="caution">
    <text evidence="3">The sequence shown here is derived from an EMBL/GenBank/DDBJ whole genome shotgun (WGS) entry which is preliminary data.</text>
</comment>
<evidence type="ECO:0000256" key="2">
    <source>
        <dbReference type="SAM" id="MobiDB-lite"/>
    </source>
</evidence>
<reference evidence="3" key="1">
    <citation type="submission" date="2018-04" db="EMBL/GenBank/DDBJ databases">
        <title>Whole genome sequencing of Hypsizygus marmoreus.</title>
        <authorList>
            <person name="Choi I.-G."/>
            <person name="Min B."/>
            <person name="Kim J.-G."/>
            <person name="Kim S."/>
            <person name="Oh Y.-L."/>
            <person name="Kong W.-S."/>
            <person name="Park H."/>
            <person name="Jeong J."/>
            <person name="Song E.-S."/>
        </authorList>
    </citation>
    <scope>NUCLEOTIDE SEQUENCE [LARGE SCALE GENOMIC DNA]</scope>
    <source>
        <strain evidence="3">51987-8</strain>
    </source>
</reference>
<organism evidence="3 4">
    <name type="scientific">Hypsizygus marmoreus</name>
    <name type="common">White beech mushroom</name>
    <name type="synonym">Agaricus marmoreus</name>
    <dbReference type="NCBI Taxonomy" id="39966"/>
    <lineage>
        <taxon>Eukaryota</taxon>
        <taxon>Fungi</taxon>
        <taxon>Dikarya</taxon>
        <taxon>Basidiomycota</taxon>
        <taxon>Agaricomycotina</taxon>
        <taxon>Agaricomycetes</taxon>
        <taxon>Agaricomycetidae</taxon>
        <taxon>Agaricales</taxon>
        <taxon>Tricholomatineae</taxon>
        <taxon>Lyophyllaceae</taxon>
        <taxon>Hypsizygus</taxon>
    </lineage>
</organism>
<gene>
    <name evidence="3" type="ORF">Hypma_012279</name>
</gene>
<feature type="region of interest" description="Disordered" evidence="2">
    <location>
        <begin position="505"/>
        <end position="536"/>
    </location>
</feature>